<evidence type="ECO:0000313" key="8">
    <source>
        <dbReference type="Proteomes" id="UP000806528"/>
    </source>
</evidence>
<dbReference type="Proteomes" id="UP000806528">
    <property type="component" value="Unassembled WGS sequence"/>
</dbReference>
<name>A0ABR9P2N5_9ACTN</name>
<evidence type="ECO:0000256" key="1">
    <source>
        <dbReference type="ARBA" id="ARBA00004141"/>
    </source>
</evidence>
<dbReference type="PIRSF" id="PIRSF005859">
    <property type="entry name" value="PBR"/>
    <property type="match status" value="1"/>
</dbReference>
<dbReference type="PANTHER" id="PTHR10057">
    <property type="entry name" value="PERIPHERAL-TYPE BENZODIAZEPINE RECEPTOR"/>
    <property type="match status" value="1"/>
</dbReference>
<dbReference type="Gene3D" id="1.20.1260.100">
    <property type="entry name" value="TspO/MBR protein"/>
    <property type="match status" value="1"/>
</dbReference>
<comment type="caution">
    <text evidence="7">The sequence shown here is derived from an EMBL/GenBank/DDBJ whole genome shotgun (WGS) entry which is preliminary data.</text>
</comment>
<keyword evidence="4 6" id="KW-1133">Transmembrane helix</keyword>
<comment type="subcellular location">
    <subcellularLocation>
        <location evidence="1">Membrane</location>
        <topology evidence="1">Multi-pass membrane protein</topology>
    </subcellularLocation>
</comment>
<feature type="transmembrane region" description="Helical" evidence="6">
    <location>
        <begin position="89"/>
        <end position="107"/>
    </location>
</feature>
<gene>
    <name evidence="7" type="ORF">IDM40_05000</name>
</gene>
<keyword evidence="5 6" id="KW-0472">Membrane</keyword>
<proteinExistence type="inferred from homology"/>
<evidence type="ECO:0000256" key="2">
    <source>
        <dbReference type="ARBA" id="ARBA00007524"/>
    </source>
</evidence>
<evidence type="ECO:0000256" key="5">
    <source>
        <dbReference type="ARBA" id="ARBA00023136"/>
    </source>
</evidence>
<feature type="transmembrane region" description="Helical" evidence="6">
    <location>
        <begin position="15"/>
        <end position="37"/>
    </location>
</feature>
<dbReference type="CDD" id="cd15904">
    <property type="entry name" value="TSPO_MBR"/>
    <property type="match status" value="1"/>
</dbReference>
<evidence type="ECO:0000313" key="7">
    <source>
        <dbReference type="EMBL" id="MBE2998065.1"/>
    </source>
</evidence>
<feature type="transmembrane region" description="Helical" evidence="6">
    <location>
        <begin position="57"/>
        <end position="77"/>
    </location>
</feature>
<dbReference type="Pfam" id="PF03073">
    <property type="entry name" value="TspO_MBR"/>
    <property type="match status" value="1"/>
</dbReference>
<comment type="similarity">
    <text evidence="2">Belongs to the TspO/BZRP family.</text>
</comment>
<feature type="transmembrane region" description="Helical" evidence="6">
    <location>
        <begin position="113"/>
        <end position="134"/>
    </location>
</feature>
<accession>A0ABR9P2N5</accession>
<feature type="transmembrane region" description="Helical" evidence="6">
    <location>
        <begin position="141"/>
        <end position="162"/>
    </location>
</feature>
<reference evidence="7 8" key="1">
    <citation type="submission" date="2020-09" db="EMBL/GenBank/DDBJ databases">
        <title>Diversity and distribution of actinomycetes associated with coral in the coast of Hainan.</title>
        <authorList>
            <person name="Li F."/>
        </authorList>
    </citation>
    <scope>NUCLEOTIDE SEQUENCE [LARGE SCALE GENOMIC DNA]</scope>
    <source>
        <strain evidence="7 8">HNM0947</strain>
    </source>
</reference>
<sequence>MPGTQQEPRTDGSQLLGLAGFVLAVAAVAVVGGLASADAGGVYARLAQPAWAPPSWLFSPVWIALYVLIAVAGWLVWRRAGWRGARGALTLFAVQLVLNAAWTPLFFGAEMRLAALVDIVLLLAVITAMIPAFARVSRTAAALLLPYWVWVAFASALTFAMWQLNPGG</sequence>
<dbReference type="InterPro" id="IPR004307">
    <property type="entry name" value="TspO_MBR"/>
</dbReference>
<keyword evidence="8" id="KW-1185">Reference proteome</keyword>
<evidence type="ECO:0000256" key="3">
    <source>
        <dbReference type="ARBA" id="ARBA00022692"/>
    </source>
</evidence>
<dbReference type="InterPro" id="IPR038330">
    <property type="entry name" value="TspO/MBR-related_sf"/>
</dbReference>
<evidence type="ECO:0000256" key="4">
    <source>
        <dbReference type="ARBA" id="ARBA00022989"/>
    </source>
</evidence>
<dbReference type="EMBL" id="JADBGI010000003">
    <property type="protein sequence ID" value="MBE2998065.1"/>
    <property type="molecule type" value="Genomic_DNA"/>
</dbReference>
<keyword evidence="3 6" id="KW-0812">Transmembrane</keyword>
<dbReference type="RefSeq" id="WP_193120694.1">
    <property type="nucleotide sequence ID" value="NZ_JADBGI010000003.1"/>
</dbReference>
<dbReference type="PANTHER" id="PTHR10057:SF0">
    <property type="entry name" value="TRANSLOCATOR PROTEIN"/>
    <property type="match status" value="1"/>
</dbReference>
<evidence type="ECO:0000256" key="6">
    <source>
        <dbReference type="SAM" id="Phobius"/>
    </source>
</evidence>
<organism evidence="7 8">
    <name type="scientific">Nocardiopsis coralli</name>
    <dbReference type="NCBI Taxonomy" id="2772213"/>
    <lineage>
        <taxon>Bacteria</taxon>
        <taxon>Bacillati</taxon>
        <taxon>Actinomycetota</taxon>
        <taxon>Actinomycetes</taxon>
        <taxon>Streptosporangiales</taxon>
        <taxon>Nocardiopsidaceae</taxon>
        <taxon>Nocardiopsis</taxon>
    </lineage>
</organism>
<protein>
    <submittedName>
        <fullName evidence="7">Tryptophan-rich sensory protein</fullName>
    </submittedName>
</protein>